<dbReference type="Proteomes" id="UP000770015">
    <property type="component" value="Unassembled WGS sequence"/>
</dbReference>
<proteinExistence type="predicted"/>
<sequence>MIALEKYKKAATVLGLFIHNEEELKDCMDKLDFQKLRLKINLKQLLLPLSKDPCQLYLSNLKGMQQTMKQLNSALHAETHDPISGDPIQASSAEERGSRQSYRFRFKFGTGEGERNRLFNKLESYNDRLEEILSLSDKDAQLTSQPSTSMDTTQQTSGQLESSGQIEDLCFSLRELDDDCCGYLSHDDGRYYVYAEDQESHGWQTHVTLEGILKAPKSHRIARWQSFAISVILASSFVQLLDTPWLPESLSKSDIIFFQDEEQPGQFMVDRPHVTCRFVDRERDVRGSSRRIAVESLECLGILLLELLFRDVLEEQPCRTQFKESARALDVVAAHLWLTAVEQEAGADIQGAIAWCLKGNQSMQGSPDEWRRDMLTKVIQPLQAEMKHIRPGE</sequence>
<protein>
    <recommendedName>
        <fullName evidence="2">DUF7580 domain-containing protein</fullName>
    </recommendedName>
</protein>
<evidence type="ECO:0000313" key="3">
    <source>
        <dbReference type="EMBL" id="KAH6665889.1"/>
    </source>
</evidence>
<evidence type="ECO:0000313" key="4">
    <source>
        <dbReference type="Proteomes" id="UP000770015"/>
    </source>
</evidence>
<dbReference type="Pfam" id="PF24476">
    <property type="entry name" value="DUF7580"/>
    <property type="match status" value="1"/>
</dbReference>
<dbReference type="PANTHER" id="PTHR35186">
    <property type="entry name" value="ANK_REP_REGION DOMAIN-CONTAINING PROTEIN"/>
    <property type="match status" value="1"/>
</dbReference>
<comment type="caution">
    <text evidence="3">The sequence shown here is derived from an EMBL/GenBank/DDBJ whole genome shotgun (WGS) entry which is preliminary data.</text>
</comment>
<reference evidence="3" key="1">
    <citation type="journal article" date="2021" name="Nat. Commun.">
        <title>Genetic determinants of endophytism in the Arabidopsis root mycobiome.</title>
        <authorList>
            <person name="Mesny F."/>
            <person name="Miyauchi S."/>
            <person name="Thiergart T."/>
            <person name="Pickel B."/>
            <person name="Atanasova L."/>
            <person name="Karlsson M."/>
            <person name="Huettel B."/>
            <person name="Barry K.W."/>
            <person name="Haridas S."/>
            <person name="Chen C."/>
            <person name="Bauer D."/>
            <person name="Andreopoulos W."/>
            <person name="Pangilinan J."/>
            <person name="LaButti K."/>
            <person name="Riley R."/>
            <person name="Lipzen A."/>
            <person name="Clum A."/>
            <person name="Drula E."/>
            <person name="Henrissat B."/>
            <person name="Kohler A."/>
            <person name="Grigoriev I.V."/>
            <person name="Martin F.M."/>
            <person name="Hacquard S."/>
        </authorList>
    </citation>
    <scope>NUCLEOTIDE SEQUENCE</scope>
    <source>
        <strain evidence="3">MPI-SDFR-AT-0117</strain>
    </source>
</reference>
<evidence type="ECO:0000256" key="1">
    <source>
        <dbReference type="SAM" id="MobiDB-lite"/>
    </source>
</evidence>
<feature type="compositionally biased region" description="Polar residues" evidence="1">
    <location>
        <begin position="141"/>
        <end position="159"/>
    </location>
</feature>
<organism evidence="3 4">
    <name type="scientific">Plectosphaerella plurivora</name>
    <dbReference type="NCBI Taxonomy" id="936078"/>
    <lineage>
        <taxon>Eukaryota</taxon>
        <taxon>Fungi</taxon>
        <taxon>Dikarya</taxon>
        <taxon>Ascomycota</taxon>
        <taxon>Pezizomycotina</taxon>
        <taxon>Sordariomycetes</taxon>
        <taxon>Hypocreomycetidae</taxon>
        <taxon>Glomerellales</taxon>
        <taxon>Plectosphaerellaceae</taxon>
        <taxon>Plectosphaerella</taxon>
    </lineage>
</organism>
<dbReference type="PANTHER" id="PTHR35186:SF4">
    <property type="entry name" value="PRION-INHIBITION AND PROPAGATION HELO DOMAIN-CONTAINING PROTEIN"/>
    <property type="match status" value="1"/>
</dbReference>
<keyword evidence="4" id="KW-1185">Reference proteome</keyword>
<dbReference type="AlphaFoldDB" id="A0A9P8V1U1"/>
<feature type="region of interest" description="Disordered" evidence="1">
    <location>
        <begin position="140"/>
        <end position="159"/>
    </location>
</feature>
<name>A0A9P8V1U1_9PEZI</name>
<evidence type="ECO:0000259" key="2">
    <source>
        <dbReference type="Pfam" id="PF24476"/>
    </source>
</evidence>
<accession>A0A9P8V1U1</accession>
<dbReference type="InterPro" id="IPR056002">
    <property type="entry name" value="DUF7580"/>
</dbReference>
<gene>
    <name evidence="3" type="ORF">F5X68DRAFT_265708</name>
</gene>
<dbReference type="EMBL" id="JAGSXJ010000037">
    <property type="protein sequence ID" value="KAH6665889.1"/>
    <property type="molecule type" value="Genomic_DNA"/>
</dbReference>
<feature type="domain" description="DUF7580" evidence="2">
    <location>
        <begin position="163"/>
        <end position="387"/>
    </location>
</feature>
<dbReference type="OrthoDB" id="3565018at2759"/>